<sequence>MNDRNIWKKLINTAIQVEPAMKMVRDIEIITNLENFEIMKAIFEKSLEREKS</sequence>
<keyword evidence="2" id="KW-1185">Reference proteome</keyword>
<evidence type="ECO:0000313" key="2">
    <source>
        <dbReference type="Proteomes" id="UP000000536"/>
    </source>
</evidence>
<dbReference type="HOGENOM" id="CLU_3075560_0_0_2"/>
<dbReference type="PATRIC" id="fig|69014.16.peg.904"/>
<accession>Q5JI93</accession>
<dbReference type="AlphaFoldDB" id="Q5JI93"/>
<dbReference type="Proteomes" id="UP000000536">
    <property type="component" value="Chromosome"/>
</dbReference>
<proteinExistence type="predicted"/>
<reference evidence="1 2" key="1">
    <citation type="journal article" date="2005" name="Genome Res.">
        <title>Complete genome sequence of the hyperthermophilic archaeon Thermococcus kodakaraensis KOD1 and comparison with Pyrococcus genomes.</title>
        <authorList>
            <person name="Fukui T."/>
            <person name="Atomi H."/>
            <person name="Kanai T."/>
            <person name="Matsumi R."/>
            <person name="Fujiwara S."/>
            <person name="Imanaka T."/>
        </authorList>
    </citation>
    <scope>NUCLEOTIDE SEQUENCE [LARGE SCALE GENOMIC DNA]</scope>
    <source>
        <strain evidence="2">ATCC BAA-918 / JCM 12380 / KOD1</strain>
    </source>
</reference>
<name>Q5JI93_THEKO</name>
<organism evidence="1 2">
    <name type="scientific">Thermococcus kodakarensis (strain ATCC BAA-918 / JCM 12380 / KOD1)</name>
    <name type="common">Pyrococcus kodakaraensis (strain KOD1)</name>
    <dbReference type="NCBI Taxonomy" id="69014"/>
    <lineage>
        <taxon>Archaea</taxon>
        <taxon>Methanobacteriati</taxon>
        <taxon>Methanobacteriota</taxon>
        <taxon>Thermococci</taxon>
        <taxon>Thermococcales</taxon>
        <taxon>Thermococcaceae</taxon>
        <taxon>Thermococcus</taxon>
    </lineage>
</organism>
<dbReference type="EMBL" id="AP006878">
    <property type="protein sequence ID" value="BAD85115.1"/>
    <property type="molecule type" value="Genomic_DNA"/>
</dbReference>
<dbReference type="KEGG" id="tko:TK0926"/>
<protein>
    <submittedName>
        <fullName evidence="1">Uncharacterized protein</fullName>
    </submittedName>
</protein>
<dbReference type="EnsemblBacteria" id="BAD85115">
    <property type="protein sequence ID" value="BAD85115"/>
    <property type="gene ID" value="TK0926"/>
</dbReference>
<gene>
    <name evidence="1" type="ordered locus">TK0926</name>
</gene>
<dbReference type="InParanoid" id="Q5JI93"/>
<evidence type="ECO:0000313" key="1">
    <source>
        <dbReference type="EMBL" id="BAD85115.1"/>
    </source>
</evidence>